<keyword evidence="1" id="KW-1133">Transmembrane helix</keyword>
<keyword evidence="1" id="KW-0812">Transmembrane</keyword>
<evidence type="ECO:0000256" key="1">
    <source>
        <dbReference type="SAM" id="Phobius"/>
    </source>
</evidence>
<reference evidence="2 4" key="2">
    <citation type="journal article" date="2013" name="BMC Genomics">
        <title>Genome sequencing and comparative genomics of honey bee microsporidia, Nosema apis reveal novel insights into host-parasite interactions.</title>
        <authorList>
            <person name="Chen Yp."/>
            <person name="Pettis J.S."/>
            <person name="Zhao Y."/>
            <person name="Liu X."/>
            <person name="Tallon L.J."/>
            <person name="Sadzewicz L.D."/>
            <person name="Li R."/>
            <person name="Zheng H."/>
            <person name="Huang S."/>
            <person name="Zhang X."/>
            <person name="Hamilton M.C."/>
            <person name="Pernal S.F."/>
            <person name="Melathopoulos A.P."/>
            <person name="Yan X."/>
            <person name="Evans J.D."/>
        </authorList>
    </citation>
    <scope>NUCLEOTIDE SEQUENCE [LARGE SCALE GENOMIC DNA]</scope>
    <source>
        <strain evidence="2 4">BRL 01</strain>
    </source>
</reference>
<protein>
    <submittedName>
        <fullName evidence="2">Uncharacterized protein</fullName>
    </submittedName>
</protein>
<gene>
    <name evidence="3" type="ORF">NAPIS_ORF00823</name>
    <name evidence="2" type="ORF">NAPIS_ORF01128</name>
</gene>
<evidence type="ECO:0000313" key="3">
    <source>
        <dbReference type="EMBL" id="EQB61593.1"/>
    </source>
</evidence>
<keyword evidence="4" id="KW-1185">Reference proteome</keyword>
<dbReference type="HOGENOM" id="CLU_1768622_0_0_1"/>
<organism evidence="2 4">
    <name type="scientific">Vairimorpha apis BRL 01</name>
    <dbReference type="NCBI Taxonomy" id="1037528"/>
    <lineage>
        <taxon>Eukaryota</taxon>
        <taxon>Fungi</taxon>
        <taxon>Fungi incertae sedis</taxon>
        <taxon>Microsporidia</taxon>
        <taxon>Nosematidae</taxon>
        <taxon>Vairimorpha</taxon>
    </lineage>
</organism>
<dbReference type="EMBL" id="KE647154">
    <property type="protein sequence ID" value="EQB61316.1"/>
    <property type="molecule type" value="Genomic_DNA"/>
</dbReference>
<evidence type="ECO:0000313" key="4">
    <source>
        <dbReference type="Proteomes" id="UP000053780"/>
    </source>
</evidence>
<reference evidence="2" key="1">
    <citation type="submission" date="2012-12" db="EMBL/GenBank/DDBJ databases">
        <authorList>
            <person name="Chen Y.P."/>
            <person name="Pettis J.S."/>
            <person name="Zhao Y."/>
            <person name="Liu X."/>
            <person name="Tallon L.J."/>
            <person name="Sadzewicz L.D."/>
            <person name="Li R."/>
            <person name="Zheng H."/>
            <person name="Huang S."/>
            <person name="Zhang X."/>
            <person name="Hamilton M.C."/>
            <person name="Pernal S.F."/>
            <person name="Melathopoulos A.P."/>
            <person name="Yan X."/>
            <person name="Evans J.D."/>
        </authorList>
    </citation>
    <scope>NUCLEOTIDE SEQUENCE</scope>
    <source>
        <strain evidence="2">BRL 01</strain>
    </source>
</reference>
<dbReference type="EMBL" id="KE647118">
    <property type="protein sequence ID" value="EQB61593.1"/>
    <property type="molecule type" value="Genomic_DNA"/>
</dbReference>
<evidence type="ECO:0000313" key="2">
    <source>
        <dbReference type="EMBL" id="EQB61316.1"/>
    </source>
</evidence>
<dbReference type="Proteomes" id="UP000053780">
    <property type="component" value="Unassembled WGS sequence"/>
</dbReference>
<accession>T0MDH7</accession>
<proteinExistence type="predicted"/>
<keyword evidence="1" id="KW-0472">Membrane</keyword>
<sequence length="147" mass="17799">MCILFLLSIIICPFLMIDSIIMLFQNIIKDKKFLLRHDYFFLSRIEFFLNSHIEGMQNEIQNLKLNPNKNILKSYNNHLNLSQSNDDLINLKKLDTLQIELENLENYYNLCKYHIYIVKQKENYNFFEFFKIFKNYDEAEGAIFHLP</sequence>
<name>T0MDH7_9MICR</name>
<dbReference type="VEuPathDB" id="MicrosporidiaDB:NAPIS_ORF01128"/>
<feature type="transmembrane region" description="Helical" evidence="1">
    <location>
        <begin position="6"/>
        <end position="28"/>
    </location>
</feature>
<dbReference type="VEuPathDB" id="MicrosporidiaDB:NAPIS_ORF00823"/>
<dbReference type="AlphaFoldDB" id="T0MDH7"/>